<protein>
    <submittedName>
        <fullName evidence="3">Uncharacterized protein</fullName>
    </submittedName>
</protein>
<evidence type="ECO:0000256" key="2">
    <source>
        <dbReference type="SAM" id="MobiDB-lite"/>
    </source>
</evidence>
<evidence type="ECO:0000313" key="4">
    <source>
        <dbReference type="Proteomes" id="UP000663879"/>
    </source>
</evidence>
<feature type="coiled-coil region" evidence="1">
    <location>
        <begin position="637"/>
        <end position="671"/>
    </location>
</feature>
<dbReference type="Proteomes" id="UP000663879">
    <property type="component" value="Unassembled WGS sequence"/>
</dbReference>
<feature type="non-terminal residue" evidence="3">
    <location>
        <position position="1"/>
    </location>
</feature>
<proteinExistence type="predicted"/>
<evidence type="ECO:0000313" key="3">
    <source>
        <dbReference type="EMBL" id="CAF0762929.1"/>
    </source>
</evidence>
<dbReference type="PANTHER" id="PTHR46579">
    <property type="entry name" value="F5/8 TYPE C DOMAIN-CONTAINING PROTEIN-RELATED"/>
    <property type="match status" value="1"/>
</dbReference>
<accession>A0A813Q741</accession>
<gene>
    <name evidence="3" type="ORF">OXX778_LOCUS4532</name>
</gene>
<organism evidence="3 4">
    <name type="scientific">Brachionus calyciflorus</name>
    <dbReference type="NCBI Taxonomy" id="104777"/>
    <lineage>
        <taxon>Eukaryota</taxon>
        <taxon>Metazoa</taxon>
        <taxon>Spiralia</taxon>
        <taxon>Gnathifera</taxon>
        <taxon>Rotifera</taxon>
        <taxon>Eurotatoria</taxon>
        <taxon>Monogononta</taxon>
        <taxon>Pseudotrocha</taxon>
        <taxon>Ploima</taxon>
        <taxon>Brachionidae</taxon>
        <taxon>Brachionus</taxon>
    </lineage>
</organism>
<dbReference type="EMBL" id="CAJNOC010000450">
    <property type="protein sequence ID" value="CAF0762929.1"/>
    <property type="molecule type" value="Genomic_DNA"/>
</dbReference>
<keyword evidence="1" id="KW-0175">Coiled coil</keyword>
<reference evidence="3" key="1">
    <citation type="submission" date="2021-02" db="EMBL/GenBank/DDBJ databases">
        <authorList>
            <person name="Nowell W R."/>
        </authorList>
    </citation>
    <scope>NUCLEOTIDE SEQUENCE</scope>
    <source>
        <strain evidence="3">Ploen Becks lab</strain>
    </source>
</reference>
<sequence>LSISYGKPSLSYLLGKVKDELEILELGVNLSENEYVNSRFFLISAVFDKPARSSVLNIIGPTGYCSCLKCLQTGKRIKTENGGSVHTFPLQTKNADGPKRTMESYEKHLKLALKTKKFKFGIKDECVLSDLTYFHPIRNTLIDSMHSISLGVLKSLFTYWFEHPGNKKYSLKNKMFEIDDRLKRIRPPSYVPNAPRTIFDWKLWRAHEYMSFFLLYALMVFYNLMDIDCYNNLIKLVIFLELIFSQEIQKINLLKGHKLIKLFLKDITNLYDQLILKSGFHELLHLSELTLDFGPLNCTNCFPFEEINRKITGLIKGQNLIGEEFIKLYNACQHLASLVQLSHENTKLEEFIKKHSLIKTSNSKNSDREESIKTSKIKMKIESTFITTLLNETYGHFIENLEISQSIYYKDILYTTKYHEGKFGNFSIYDHVNKKYGIIWNIIIAQDEIFLFCNEISFLHCPFFDPLFTEISSQTFKATYEVFIIESKNMENKVSNFNNKHIANSKVLPNNNYKSNNTCQKQKKILEDIENLENQSIKKSIQDFSFIQYNTDSSTNVVKSNKILLGNNKSLCVGKGSRKECEDQSLFITSYENVKNPKTKPIEKELSISEMRTLSQSVSKSSITVQNRSNSLYETKISELELALKEKDIKISNLEKRLKKEEQINEAFRNTYKPDEIPKMVEFSLNFAKLFAKTSDLCEIPLYSDEHSENYYMLSKKHPNITIQAQTKHSFDALLANQTESDTKIFRRLIIILIPEIEFWAKNCKQLIKEKYNDRILAAFEYIQNKRRNFKISSAESEVGSLTAEARRKLKEKGYEFSKVKVDNKNYFRYEIVTRPEIEEMNETNEIFVEDNQRTNDDLEESDKEDNQSHSDENAEMKSNEIEDDENLIDKRKKKRKSVYNDDEDD</sequence>
<evidence type="ECO:0000256" key="1">
    <source>
        <dbReference type="SAM" id="Coils"/>
    </source>
</evidence>
<name>A0A813Q741_9BILA</name>
<comment type="caution">
    <text evidence="3">The sequence shown here is derived from an EMBL/GenBank/DDBJ whole genome shotgun (WGS) entry which is preliminary data.</text>
</comment>
<feature type="region of interest" description="Disordered" evidence="2">
    <location>
        <begin position="843"/>
        <end position="906"/>
    </location>
</feature>
<feature type="compositionally biased region" description="Basic and acidic residues" evidence="2">
    <location>
        <begin position="865"/>
        <end position="881"/>
    </location>
</feature>
<dbReference type="AlphaFoldDB" id="A0A813Q741"/>
<keyword evidence="4" id="KW-1185">Reference proteome</keyword>
<dbReference type="PANTHER" id="PTHR46579:SF1">
    <property type="entry name" value="F5_8 TYPE C DOMAIN-CONTAINING PROTEIN"/>
    <property type="match status" value="1"/>
</dbReference>
<dbReference type="OrthoDB" id="6613079at2759"/>